<proteinExistence type="predicted"/>
<dbReference type="Proteomes" id="UP000007952">
    <property type="component" value="Chromosome"/>
</dbReference>
<reference evidence="1 2" key="1">
    <citation type="journal article" date="2011" name="J. Bacteriol.">
        <title>Complete genome sequences of two hemotropic Mycoplasmas, Mycoplasma haemofelis strain Ohio2 and Mycoplasma suis strain Illinois.</title>
        <authorList>
            <person name="Messick J.B."/>
            <person name="Santos A.P."/>
            <person name="Guimaraes A.M."/>
        </authorList>
    </citation>
    <scope>NUCLEOTIDE SEQUENCE [LARGE SCALE GENOMIC DNA]</scope>
    <source>
        <strain evidence="1 2">Ohio2</strain>
    </source>
</reference>
<accession>F6FHL6</accession>
<evidence type="ECO:0000313" key="2">
    <source>
        <dbReference type="Proteomes" id="UP000007952"/>
    </source>
</evidence>
<gene>
    <name evidence="1" type="ordered locus">MHF_0483</name>
</gene>
<reference key="2">
    <citation type="submission" date="2011-05" db="EMBL/GenBank/DDBJ databases">
        <title>The Genome of Mycoplasma haemofelis Strain Ohio2, a pathogenic hemoplasma of the cat.</title>
        <authorList>
            <person name="Santos A.P."/>
            <person name="Guimaraes A.M.S."/>
            <person name="SanMiguel P.J."/>
            <person name="Martin S.W."/>
            <person name="Messick J.B."/>
        </authorList>
    </citation>
    <scope>NUCLEOTIDE SEQUENCE</scope>
    <source>
        <strain>Ohio2</strain>
    </source>
</reference>
<dbReference type="AlphaFoldDB" id="F6FHL6"/>
<dbReference type="KEGG" id="mhf:MHF_0483"/>
<organism evidence="1 2">
    <name type="scientific">Mycoplasma haemofelis (strain Ohio2)</name>
    <dbReference type="NCBI Taxonomy" id="859194"/>
    <lineage>
        <taxon>Bacteria</taxon>
        <taxon>Bacillati</taxon>
        <taxon>Mycoplasmatota</taxon>
        <taxon>Mollicutes</taxon>
        <taxon>Mycoplasmataceae</taxon>
        <taxon>Mycoplasma</taxon>
    </lineage>
</organism>
<dbReference type="EMBL" id="CP002808">
    <property type="protein sequence ID" value="AEG72755.1"/>
    <property type="molecule type" value="Genomic_DNA"/>
</dbReference>
<evidence type="ECO:0000313" key="1">
    <source>
        <dbReference type="EMBL" id="AEG72755.1"/>
    </source>
</evidence>
<protein>
    <submittedName>
        <fullName evidence="1">Uncharacterized protein</fullName>
    </submittedName>
</protein>
<dbReference type="STRING" id="859194.MHF_0483"/>
<name>F6FHL6_MYCHI</name>
<sequence length="220" mass="24599">MANIEAAATMVKYGLASAAAMGAAGTGVWYSGILSDTSLEIASLIKEDKTIILVKDEGDWGKQWELYKNDNSGKKANEDTWRLKGWTNPAPSTILETFKNMCSSVLSEKVKSREDKKYQEVVKYCARDKKISDLFSEKKATLLAKTGKDSDWKTRWEKFQQDSSASLLGFSIASGDTKDKNFSKLADACEMAFNKPIKETAYLNNFESIQKWCSSETRFS</sequence>
<dbReference type="HOGENOM" id="CLU_098620_1_0_14"/>